<dbReference type="InterPro" id="IPR003594">
    <property type="entry name" value="HATPase_dom"/>
</dbReference>
<dbReference type="EMBL" id="LAZR01017648">
    <property type="protein sequence ID" value="KKL99555.1"/>
    <property type="molecule type" value="Genomic_DNA"/>
</dbReference>
<protein>
    <recommendedName>
        <fullName evidence="8">Histidine kinase domain-containing protein</fullName>
    </recommendedName>
</protein>
<evidence type="ECO:0000256" key="5">
    <source>
        <dbReference type="ARBA" id="ARBA00022840"/>
    </source>
</evidence>
<dbReference type="PANTHER" id="PTHR43065:SF10">
    <property type="entry name" value="PEROXIDE STRESS-ACTIVATED HISTIDINE KINASE MAK3"/>
    <property type="match status" value="1"/>
</dbReference>
<evidence type="ECO:0000256" key="3">
    <source>
        <dbReference type="ARBA" id="ARBA00022741"/>
    </source>
</evidence>
<dbReference type="AlphaFoldDB" id="A0A0F9J0U8"/>
<keyword evidence="7" id="KW-0175">Coiled coil</keyword>
<keyword evidence="2" id="KW-0808">Transferase</keyword>
<comment type="caution">
    <text evidence="9">The sequence shown here is derived from an EMBL/GenBank/DDBJ whole genome shotgun (WGS) entry which is preliminary data.</text>
</comment>
<proteinExistence type="predicted"/>
<dbReference type="SUPFAM" id="SSF55874">
    <property type="entry name" value="ATPase domain of HSP90 chaperone/DNA topoisomerase II/histidine kinase"/>
    <property type="match status" value="1"/>
</dbReference>
<keyword evidence="5" id="KW-0067">ATP-binding</keyword>
<dbReference type="InterPro" id="IPR005467">
    <property type="entry name" value="His_kinase_dom"/>
</dbReference>
<dbReference type="GO" id="GO:0000155">
    <property type="term" value="F:phosphorelay sensor kinase activity"/>
    <property type="evidence" value="ECO:0007669"/>
    <property type="project" value="InterPro"/>
</dbReference>
<keyword evidence="1" id="KW-0597">Phosphoprotein</keyword>
<dbReference type="Gene3D" id="3.30.565.10">
    <property type="entry name" value="Histidine kinase-like ATPase, C-terminal domain"/>
    <property type="match status" value="1"/>
</dbReference>
<dbReference type="CDD" id="cd00082">
    <property type="entry name" value="HisKA"/>
    <property type="match status" value="1"/>
</dbReference>
<keyword evidence="6" id="KW-0902">Two-component regulatory system</keyword>
<dbReference type="PRINTS" id="PR00344">
    <property type="entry name" value="BCTRLSENSOR"/>
</dbReference>
<evidence type="ECO:0000256" key="1">
    <source>
        <dbReference type="ARBA" id="ARBA00022553"/>
    </source>
</evidence>
<gene>
    <name evidence="9" type="ORF">LCGC14_1813260</name>
</gene>
<dbReference type="SUPFAM" id="SSF47384">
    <property type="entry name" value="Homodimeric domain of signal transducing histidine kinase"/>
    <property type="match status" value="1"/>
</dbReference>
<evidence type="ECO:0000256" key="6">
    <source>
        <dbReference type="ARBA" id="ARBA00023012"/>
    </source>
</evidence>
<accession>A0A0F9J0U8</accession>
<dbReference type="SMART" id="SM00387">
    <property type="entry name" value="HATPase_c"/>
    <property type="match status" value="1"/>
</dbReference>
<dbReference type="InterPro" id="IPR036890">
    <property type="entry name" value="HATPase_C_sf"/>
</dbReference>
<dbReference type="InterPro" id="IPR003661">
    <property type="entry name" value="HisK_dim/P_dom"/>
</dbReference>
<dbReference type="PROSITE" id="PS50109">
    <property type="entry name" value="HIS_KIN"/>
    <property type="match status" value="1"/>
</dbReference>
<name>A0A0F9J0U8_9ZZZZ</name>
<evidence type="ECO:0000256" key="4">
    <source>
        <dbReference type="ARBA" id="ARBA00022777"/>
    </source>
</evidence>
<feature type="coiled-coil region" evidence="7">
    <location>
        <begin position="46"/>
        <end position="77"/>
    </location>
</feature>
<sequence length="421" mass="47596">MSDILNQLNESANLALRAKSTQESMKHLAKAFALFSNESTRLENANVRLLNRFNKIKDQLERVENDLRSKVSDLDAASLYLNNILKNISQGILYIDLTGIVTTYTTKAQNILEIDEKKVLFNKYLDNFKDDFFGFSIKNALNFSMFPKTSYITINTKNAQKLIEIKTSIVWDSPKNHRGIILLLKDLTDLQKLQIRANRNDRLNQIGQITNSIAHEIKNPLSSIRGFASLLYKDLEHTKPLQDLVSYILDATKSLERVTNNVLAYTREVVIDIESIDISSLIKEIVKSIKIDETFSENVKINLNLIDSSHFIPADRDLLKSAILNIIQNAYHAMDDRGYLSISIIKNISSISINISDTGIGIEKKDLENIFTPFFTTKQSGNGLGLPQAYKIISAHLGTIDVRSIINKGTTFTITLPNERK</sequence>
<evidence type="ECO:0000256" key="7">
    <source>
        <dbReference type="SAM" id="Coils"/>
    </source>
</evidence>
<organism evidence="9">
    <name type="scientific">marine sediment metagenome</name>
    <dbReference type="NCBI Taxonomy" id="412755"/>
    <lineage>
        <taxon>unclassified sequences</taxon>
        <taxon>metagenomes</taxon>
        <taxon>ecological metagenomes</taxon>
    </lineage>
</organism>
<keyword evidence="3" id="KW-0547">Nucleotide-binding</keyword>
<dbReference type="SMART" id="SM00388">
    <property type="entry name" value="HisKA"/>
    <property type="match status" value="1"/>
</dbReference>
<dbReference type="Gene3D" id="1.10.287.130">
    <property type="match status" value="1"/>
</dbReference>
<dbReference type="Gene3D" id="3.30.450.20">
    <property type="entry name" value="PAS domain"/>
    <property type="match status" value="1"/>
</dbReference>
<dbReference type="PANTHER" id="PTHR43065">
    <property type="entry name" value="SENSOR HISTIDINE KINASE"/>
    <property type="match status" value="1"/>
</dbReference>
<keyword evidence="4" id="KW-0418">Kinase</keyword>
<feature type="domain" description="Histidine kinase" evidence="8">
    <location>
        <begin position="212"/>
        <end position="420"/>
    </location>
</feature>
<evidence type="ECO:0000256" key="2">
    <source>
        <dbReference type="ARBA" id="ARBA00022679"/>
    </source>
</evidence>
<evidence type="ECO:0000259" key="8">
    <source>
        <dbReference type="PROSITE" id="PS50109"/>
    </source>
</evidence>
<dbReference type="Pfam" id="PF02518">
    <property type="entry name" value="HATPase_c"/>
    <property type="match status" value="1"/>
</dbReference>
<reference evidence="9" key="1">
    <citation type="journal article" date="2015" name="Nature">
        <title>Complex archaea that bridge the gap between prokaryotes and eukaryotes.</title>
        <authorList>
            <person name="Spang A."/>
            <person name="Saw J.H."/>
            <person name="Jorgensen S.L."/>
            <person name="Zaremba-Niedzwiedzka K."/>
            <person name="Martijn J."/>
            <person name="Lind A.E."/>
            <person name="van Eijk R."/>
            <person name="Schleper C."/>
            <person name="Guy L."/>
            <person name="Ettema T.J."/>
        </authorList>
    </citation>
    <scope>NUCLEOTIDE SEQUENCE</scope>
</reference>
<dbReference type="Pfam" id="PF00512">
    <property type="entry name" value="HisKA"/>
    <property type="match status" value="1"/>
</dbReference>
<dbReference type="InterPro" id="IPR036097">
    <property type="entry name" value="HisK_dim/P_sf"/>
</dbReference>
<evidence type="ECO:0000313" key="9">
    <source>
        <dbReference type="EMBL" id="KKL99555.1"/>
    </source>
</evidence>
<dbReference type="InterPro" id="IPR004358">
    <property type="entry name" value="Sig_transdc_His_kin-like_C"/>
</dbReference>
<dbReference type="GO" id="GO:0005524">
    <property type="term" value="F:ATP binding"/>
    <property type="evidence" value="ECO:0007669"/>
    <property type="project" value="UniProtKB-KW"/>
</dbReference>